<dbReference type="Gene3D" id="1.25.10.10">
    <property type="entry name" value="Leucine-rich Repeat Variant"/>
    <property type="match status" value="1"/>
</dbReference>
<dbReference type="Pfam" id="PF12231">
    <property type="entry name" value="Rif1_N"/>
    <property type="match status" value="1"/>
</dbReference>
<keyword evidence="5" id="KW-0539">Nucleus</keyword>
<dbReference type="AlphaFoldDB" id="A0A060YVP0"/>
<dbReference type="InterPro" id="IPR016024">
    <property type="entry name" value="ARM-type_fold"/>
</dbReference>
<organism evidence="8 9">
    <name type="scientific">Oncorhynchus mykiss</name>
    <name type="common">Rainbow trout</name>
    <name type="synonym">Salmo gairdneri</name>
    <dbReference type="NCBI Taxonomy" id="8022"/>
    <lineage>
        <taxon>Eukaryota</taxon>
        <taxon>Metazoa</taxon>
        <taxon>Chordata</taxon>
        <taxon>Craniata</taxon>
        <taxon>Vertebrata</taxon>
        <taxon>Euteleostomi</taxon>
        <taxon>Actinopterygii</taxon>
        <taxon>Neopterygii</taxon>
        <taxon>Teleostei</taxon>
        <taxon>Protacanthopterygii</taxon>
        <taxon>Salmoniformes</taxon>
        <taxon>Salmonidae</taxon>
        <taxon>Salmoninae</taxon>
        <taxon>Oncorhynchus</taxon>
    </lineage>
</organism>
<dbReference type="GO" id="GO:0140445">
    <property type="term" value="C:chromosome, telomeric repeat region"/>
    <property type="evidence" value="ECO:0007669"/>
    <property type="project" value="TreeGrafter"/>
</dbReference>
<gene>
    <name evidence="8" type="ORF">GSONMT00005893001</name>
</gene>
<comment type="subcellular location">
    <subcellularLocation>
        <location evidence="2">Chromosome</location>
        <location evidence="2">Telomere</location>
    </subcellularLocation>
    <subcellularLocation>
        <location evidence="1">Nucleus</location>
    </subcellularLocation>
</comment>
<dbReference type="Proteomes" id="UP000193380">
    <property type="component" value="Unassembled WGS sequence"/>
</dbReference>
<evidence type="ECO:0000313" key="8">
    <source>
        <dbReference type="EMBL" id="CDQ95811.1"/>
    </source>
</evidence>
<proteinExistence type="predicted"/>
<evidence type="ECO:0000256" key="5">
    <source>
        <dbReference type="ARBA" id="ARBA00023242"/>
    </source>
</evidence>
<accession>A0A060YVP0</accession>
<evidence type="ECO:0000256" key="3">
    <source>
        <dbReference type="ARBA" id="ARBA00022454"/>
    </source>
</evidence>
<reference evidence="8" key="1">
    <citation type="journal article" date="2014" name="Nat. Commun.">
        <title>The rainbow trout genome provides novel insights into evolution after whole-genome duplication in vertebrates.</title>
        <authorList>
            <person name="Berthelot C."/>
            <person name="Brunet F."/>
            <person name="Chalopin D."/>
            <person name="Juanchich A."/>
            <person name="Bernard M."/>
            <person name="Noel B."/>
            <person name="Bento P."/>
            <person name="Da Silva C."/>
            <person name="Labadie K."/>
            <person name="Alberti A."/>
            <person name="Aury J.M."/>
            <person name="Louis A."/>
            <person name="Dehais P."/>
            <person name="Bardou P."/>
            <person name="Montfort J."/>
            <person name="Klopp C."/>
            <person name="Cabau C."/>
            <person name="Gaspin C."/>
            <person name="Thorgaard G.H."/>
            <person name="Boussaha M."/>
            <person name="Quillet E."/>
            <person name="Guyomard R."/>
            <person name="Galiana D."/>
            <person name="Bobe J."/>
            <person name="Volff J.N."/>
            <person name="Genet C."/>
            <person name="Wincker P."/>
            <person name="Jaillon O."/>
            <person name="Roest Crollius H."/>
            <person name="Guiguen Y."/>
        </authorList>
    </citation>
    <scope>NUCLEOTIDE SEQUENCE [LARGE SCALE GENOMIC DNA]</scope>
</reference>
<dbReference type="EMBL" id="FR922826">
    <property type="protein sequence ID" value="CDQ95811.1"/>
    <property type="molecule type" value="Genomic_DNA"/>
</dbReference>
<evidence type="ECO:0000259" key="7">
    <source>
        <dbReference type="Pfam" id="PF12231"/>
    </source>
</evidence>
<evidence type="ECO:0000256" key="2">
    <source>
        <dbReference type="ARBA" id="ARBA00004574"/>
    </source>
</evidence>
<dbReference type="PANTHER" id="PTHR22928:SF3">
    <property type="entry name" value="TELOMERE-ASSOCIATED PROTEIN RIF1"/>
    <property type="match status" value="1"/>
</dbReference>
<dbReference type="PaxDb" id="8022-A0A060YVP0"/>
<protein>
    <recommendedName>
        <fullName evidence="7">Telomere-associated protein Rif1 N-terminal domain-containing protein</fullName>
    </recommendedName>
</protein>
<keyword evidence="6" id="KW-0131">Cell cycle</keyword>
<dbReference type="PANTHER" id="PTHR22928">
    <property type="entry name" value="TELOMERE-ASSOCIATED PROTEIN RIF1"/>
    <property type="match status" value="1"/>
</dbReference>
<dbReference type="InterPro" id="IPR011989">
    <property type="entry name" value="ARM-like"/>
</dbReference>
<name>A0A060YVP0_ONCMY</name>
<sequence length="327" mass="35798">MMAMVPPTSSGFLPLLESLEDSTAGQPEQTEAYLTIANRLSGDDGTQFLPAVVKHFPRLGKTFQTHISSQNAELSQAALQALGFCVFHVHVVSAISANFAEEILSALSSLVVKSTDKNTCTRALWVISKQNFPTEVVAKKVPEILGALECVRTREDIQSVVMEHESLNVVISLLEQASAQMGEDAVQWAKLVIPLVVHSASKVRLRAAAALEMGLPLLLEKQKEVAAIVEPLMSSKLIPELQKLFSTKNETNVLKLWPLFVRLLGKLLHRGGPFINSLLGLEELGFRSSSPNIKKTAFIAWKSLIDNFALNPGVYKKTACFDLIQLN</sequence>
<reference evidence="8" key="2">
    <citation type="submission" date="2014-03" db="EMBL/GenBank/DDBJ databases">
        <authorList>
            <person name="Genoscope - CEA"/>
        </authorList>
    </citation>
    <scope>NUCLEOTIDE SEQUENCE</scope>
</reference>
<evidence type="ECO:0000256" key="6">
    <source>
        <dbReference type="ARBA" id="ARBA00023306"/>
    </source>
</evidence>
<dbReference type="SUPFAM" id="SSF48371">
    <property type="entry name" value="ARM repeat"/>
    <property type="match status" value="1"/>
</dbReference>
<feature type="domain" description="Telomere-associated protein Rif1 N-terminal" evidence="7">
    <location>
        <begin position="27"/>
        <end position="315"/>
    </location>
</feature>
<evidence type="ECO:0000256" key="1">
    <source>
        <dbReference type="ARBA" id="ARBA00004123"/>
    </source>
</evidence>
<dbReference type="GO" id="GO:0000723">
    <property type="term" value="P:telomere maintenance"/>
    <property type="evidence" value="ECO:0007669"/>
    <property type="project" value="TreeGrafter"/>
</dbReference>
<evidence type="ECO:0000313" key="9">
    <source>
        <dbReference type="Proteomes" id="UP000193380"/>
    </source>
</evidence>
<dbReference type="GO" id="GO:0005634">
    <property type="term" value="C:nucleus"/>
    <property type="evidence" value="ECO:0007669"/>
    <property type="project" value="UniProtKB-SubCell"/>
</dbReference>
<keyword evidence="3" id="KW-0158">Chromosome</keyword>
<evidence type="ECO:0000256" key="4">
    <source>
        <dbReference type="ARBA" id="ARBA00022895"/>
    </source>
</evidence>
<dbReference type="InterPro" id="IPR022031">
    <property type="entry name" value="Rif1_N"/>
</dbReference>
<keyword evidence="4" id="KW-0779">Telomere</keyword>
<dbReference type="STRING" id="8022.A0A060YVP0"/>